<keyword evidence="7" id="KW-0067">ATP-binding</keyword>
<keyword evidence="8 11" id="KW-1133">Transmembrane helix</keyword>
<evidence type="ECO:0000259" key="12">
    <source>
        <dbReference type="PROSITE" id="PS50893"/>
    </source>
</evidence>
<protein>
    <recommendedName>
        <fullName evidence="16">ATP-dependent transporter ycf16</fullName>
    </recommendedName>
</protein>
<dbReference type="PANTHER" id="PTHR24223">
    <property type="entry name" value="ATP-BINDING CASSETTE SUB-FAMILY C"/>
    <property type="match status" value="1"/>
</dbReference>
<feature type="domain" description="ABC transporter" evidence="12">
    <location>
        <begin position="1256"/>
        <end position="1495"/>
    </location>
</feature>
<feature type="transmembrane region" description="Helical" evidence="11">
    <location>
        <begin position="1130"/>
        <end position="1148"/>
    </location>
</feature>
<feature type="region of interest" description="Disordered" evidence="10">
    <location>
        <begin position="63"/>
        <end position="86"/>
    </location>
</feature>
<dbReference type="EMBL" id="JALLPJ020001406">
    <property type="protein sequence ID" value="KAL3765217.1"/>
    <property type="molecule type" value="Genomic_DNA"/>
</dbReference>
<keyword evidence="3" id="KW-0813">Transport</keyword>
<sequence length="1513" mass="164629">MALQSRRYSTRLGHGRPARFAIAAFSCTSHLGLLLLLVASTIIVPTAPLALGIHHAPSLSAARHPASHTSTALQSTSSATEETKSWRNGEYNTSLASKLLYRYVDPLLDIASKRHLQPSDAFIVPQDKLMSRTVDHLESIYNSQRAAAAAKSRSEKRQSKSNILAKALLSSQKQTLVLTGILRLVNTIIQAFPSLLIARLLRQIEAGNSVKAVQPIRSAILLVSVLTIKMIVENQYFHNVVKCAAEARGSVAGLIFDKSLRLSSGGGGATSSDGKDKAVNMGSGEVLNLMQSDATTLEMLALQLHTVWDGLLQIGIYITLLHRYLGPSVLWGLGILLTTIPINALTLRLLNRLNVKEIMAKDARMKKTTESISNMQLLKLMGWETLFANDVQSHREEELRRHTKRGAVRAMSQALSNAAPTVSLVATLSAYARSGNPIVASTIFTAISLFNQLRFPLFFYPMLIDSLANGQNSLKRISAYLESEEITPYVEYRPKLNGGGGSIELTCGNFLWSTAAKKDCNQTSTEDGNSEKKTCVRALCDVSLSVQPGEIVAVIGGVGSGKSALAKALIGELTPIPNNPKLIEQEYGSVEVPKVTVHGSIAYCAQEAWLPKGTIRESVVFGREYDEEKYMNAIYTAGLDEDIASTDDFTTDKSKKLLSHDTDVGEDGSNLSGGQRARVALARALYNEEAGVYVLDDTLSALDASVGSMVFERVSERLRRENAATVFITNDQNIPARCDRVVLMGSDPITGCSKIVDVGTYTELIERGHDLRTITHPEVEESEIEEEIASPNGEGADVDVSVAYESNQQPLTYKVENTTLSIVASDCHADPDCRVSLEEDPALLAERSFPPSIETNVEITSKPILQQKQLSTDESMSTGSIPRSTYLTYLKSVKNPLLLIIALGSYFASNGSQFFQQLVVAKWAEASTEGAISAALSSKYCRQLVYAAFGVSISMYLRSFLTMKVGVRASKTIHRAMLKSLFGAPISFFSSTPSGQLLSRFGRELEVVDRSLPDGIASVLYCFLQVFFSILALAGVVTPLMALPLGLVGVFYVKTMGSFRPAARDLKRIESKTRSPIYTHFREALRGAETIRSIPAGKGLWSNKHRQLADENLSVYYSVKNLDRWLSIRLETLGNVVVLSAAFASILLTRAGKLKSGSAGWGLTQALSITGLLAWCVRVLTDLETQFMSVMRTLEITDLDSTTVQGVDEMKAKMPREYYGAGEALQALQSSSSIKQLPPQDDTDLLNSGWPWRGHIEFKNVSMKYTPFSSLVLKNVSASIPAGTTLGIVGRTGSGKSSLLLTLFRLVEIEGDGGSITIDGVDIRSLSLKGLRDSISIIPQSPTLFAGTLLYNLDASGQSTPEEAWSALSAASPELAKYFKDADGLETMISEGGDNLSLGQRQLLCLARALLKHSKILVLDEATSSIDMKTDAQVQETIKREFVQKGVTVITVAHRLDSVLGYDKILVLDGGRPVELGRPDDLLKNANGYLRRLFDADRRNRERGGQQLLATTS</sequence>
<dbReference type="InterPro" id="IPR036640">
    <property type="entry name" value="ABC1_TM_sf"/>
</dbReference>
<name>A0ABD3MSK6_9STRA</name>
<keyword evidence="9 11" id="KW-0472">Membrane</keyword>
<dbReference type="SMART" id="SM00382">
    <property type="entry name" value="AAA"/>
    <property type="match status" value="2"/>
</dbReference>
<evidence type="ECO:0000256" key="5">
    <source>
        <dbReference type="ARBA" id="ARBA00022737"/>
    </source>
</evidence>
<dbReference type="PROSITE" id="PS50893">
    <property type="entry name" value="ABC_TRANSPORTER_2"/>
    <property type="match status" value="2"/>
</dbReference>
<feature type="transmembrane region" description="Helical" evidence="11">
    <location>
        <begin position="20"/>
        <end position="44"/>
    </location>
</feature>
<feature type="domain" description="ABC transmembrane type-1" evidence="13">
    <location>
        <begin position="177"/>
        <end position="469"/>
    </location>
</feature>
<dbReference type="GO" id="GO:0016020">
    <property type="term" value="C:membrane"/>
    <property type="evidence" value="ECO:0007669"/>
    <property type="project" value="UniProtKB-SubCell"/>
</dbReference>
<dbReference type="PROSITE" id="PS00211">
    <property type="entry name" value="ABC_TRANSPORTER_1"/>
    <property type="match status" value="2"/>
</dbReference>
<dbReference type="PROSITE" id="PS50929">
    <property type="entry name" value="ABC_TM1F"/>
    <property type="match status" value="2"/>
</dbReference>
<gene>
    <name evidence="14" type="ORF">ACHAWO_009294</name>
</gene>
<keyword evidence="15" id="KW-1185">Reference proteome</keyword>
<dbReference type="Proteomes" id="UP001530400">
    <property type="component" value="Unassembled WGS sequence"/>
</dbReference>
<dbReference type="InterPro" id="IPR003593">
    <property type="entry name" value="AAA+_ATPase"/>
</dbReference>
<dbReference type="InterPro" id="IPR027417">
    <property type="entry name" value="P-loop_NTPase"/>
</dbReference>
<reference evidence="14 15" key="1">
    <citation type="submission" date="2024-10" db="EMBL/GenBank/DDBJ databases">
        <title>Updated reference genomes for cyclostephanoid diatoms.</title>
        <authorList>
            <person name="Roberts W.R."/>
            <person name="Alverson A.J."/>
        </authorList>
    </citation>
    <scope>NUCLEOTIDE SEQUENCE [LARGE SCALE GENOMIC DNA]</scope>
    <source>
        <strain evidence="14 15">AJA010-31</strain>
    </source>
</reference>
<proteinExistence type="inferred from homology"/>
<dbReference type="FunFam" id="3.40.50.300:FF:000838">
    <property type="entry name" value="ABC multidrug transporter (Eurofung)"/>
    <property type="match status" value="1"/>
</dbReference>
<dbReference type="FunFam" id="1.20.1560.10:FF:000013">
    <property type="entry name" value="ABC transporter C family member 2"/>
    <property type="match status" value="1"/>
</dbReference>
<dbReference type="Gene3D" id="3.40.50.300">
    <property type="entry name" value="P-loop containing nucleotide triphosphate hydrolases"/>
    <property type="match status" value="2"/>
</dbReference>
<evidence type="ECO:0000256" key="6">
    <source>
        <dbReference type="ARBA" id="ARBA00022741"/>
    </source>
</evidence>
<keyword evidence="6" id="KW-0547">Nucleotide-binding</keyword>
<comment type="similarity">
    <text evidence="2">Belongs to the ABC transporter superfamily. ABCC family. Conjugate transporter (TC 3.A.1.208) subfamily.</text>
</comment>
<evidence type="ECO:0000256" key="8">
    <source>
        <dbReference type="ARBA" id="ARBA00022989"/>
    </source>
</evidence>
<dbReference type="InterPro" id="IPR044746">
    <property type="entry name" value="ABCC_6TM_D1"/>
</dbReference>
<dbReference type="InterPro" id="IPR011527">
    <property type="entry name" value="ABC1_TM_dom"/>
</dbReference>
<evidence type="ECO:0000256" key="11">
    <source>
        <dbReference type="SAM" id="Phobius"/>
    </source>
</evidence>
<dbReference type="InterPro" id="IPR050173">
    <property type="entry name" value="ABC_transporter_C-like"/>
</dbReference>
<evidence type="ECO:0000256" key="10">
    <source>
        <dbReference type="SAM" id="MobiDB-lite"/>
    </source>
</evidence>
<comment type="caution">
    <text evidence="14">The sequence shown here is derived from an EMBL/GenBank/DDBJ whole genome shotgun (WGS) entry which is preliminary data.</text>
</comment>
<organism evidence="14 15">
    <name type="scientific">Cyclotella atomus</name>
    <dbReference type="NCBI Taxonomy" id="382360"/>
    <lineage>
        <taxon>Eukaryota</taxon>
        <taxon>Sar</taxon>
        <taxon>Stramenopiles</taxon>
        <taxon>Ochrophyta</taxon>
        <taxon>Bacillariophyta</taxon>
        <taxon>Coscinodiscophyceae</taxon>
        <taxon>Thalassiosirophycidae</taxon>
        <taxon>Stephanodiscales</taxon>
        <taxon>Stephanodiscaceae</taxon>
        <taxon>Cyclotella</taxon>
    </lineage>
</organism>
<dbReference type="SUPFAM" id="SSF90123">
    <property type="entry name" value="ABC transporter transmembrane region"/>
    <property type="match status" value="2"/>
</dbReference>
<comment type="subcellular location">
    <subcellularLocation>
        <location evidence="1">Membrane</location>
        <topology evidence="1">Multi-pass membrane protein</topology>
    </subcellularLocation>
</comment>
<evidence type="ECO:0000256" key="2">
    <source>
        <dbReference type="ARBA" id="ARBA00009726"/>
    </source>
</evidence>
<evidence type="ECO:0008006" key="16">
    <source>
        <dbReference type="Google" id="ProtNLM"/>
    </source>
</evidence>
<dbReference type="PANTHER" id="PTHR24223:SF456">
    <property type="entry name" value="MULTIDRUG RESISTANCE-ASSOCIATED PROTEIN LETHAL(2)03659"/>
    <property type="match status" value="1"/>
</dbReference>
<dbReference type="Pfam" id="PF00664">
    <property type="entry name" value="ABC_membrane"/>
    <property type="match status" value="2"/>
</dbReference>
<dbReference type="InterPro" id="IPR003439">
    <property type="entry name" value="ABC_transporter-like_ATP-bd"/>
</dbReference>
<dbReference type="CDD" id="cd03244">
    <property type="entry name" value="ABCC_MRP_domain2"/>
    <property type="match status" value="1"/>
</dbReference>
<dbReference type="SUPFAM" id="SSF52540">
    <property type="entry name" value="P-loop containing nucleoside triphosphate hydrolases"/>
    <property type="match status" value="2"/>
</dbReference>
<evidence type="ECO:0000256" key="9">
    <source>
        <dbReference type="ARBA" id="ARBA00023136"/>
    </source>
</evidence>
<dbReference type="Pfam" id="PF00005">
    <property type="entry name" value="ABC_tran"/>
    <property type="match status" value="2"/>
</dbReference>
<accession>A0ABD3MSK6</accession>
<feature type="domain" description="ABC transmembrane type-1" evidence="13">
    <location>
        <begin position="900"/>
        <end position="1185"/>
    </location>
</feature>
<evidence type="ECO:0000256" key="4">
    <source>
        <dbReference type="ARBA" id="ARBA00022692"/>
    </source>
</evidence>
<feature type="transmembrane region" description="Helical" evidence="11">
    <location>
        <begin position="1018"/>
        <end position="1051"/>
    </location>
</feature>
<keyword evidence="5" id="KW-0677">Repeat</keyword>
<evidence type="ECO:0000313" key="15">
    <source>
        <dbReference type="Proteomes" id="UP001530400"/>
    </source>
</evidence>
<evidence type="ECO:0000256" key="3">
    <source>
        <dbReference type="ARBA" id="ARBA00022448"/>
    </source>
</evidence>
<dbReference type="Gene3D" id="1.20.1560.10">
    <property type="entry name" value="ABC transporter type 1, transmembrane domain"/>
    <property type="match status" value="2"/>
</dbReference>
<dbReference type="CDD" id="cd18580">
    <property type="entry name" value="ABC_6TM_ABCC_D2"/>
    <property type="match status" value="1"/>
</dbReference>
<feature type="compositionally biased region" description="Low complexity" evidence="10">
    <location>
        <begin position="67"/>
        <end position="80"/>
    </location>
</feature>
<evidence type="ECO:0000313" key="14">
    <source>
        <dbReference type="EMBL" id="KAL3765217.1"/>
    </source>
</evidence>
<evidence type="ECO:0000256" key="7">
    <source>
        <dbReference type="ARBA" id="ARBA00022840"/>
    </source>
</evidence>
<evidence type="ECO:0000259" key="13">
    <source>
        <dbReference type="PROSITE" id="PS50929"/>
    </source>
</evidence>
<keyword evidence="4 11" id="KW-0812">Transmembrane</keyword>
<dbReference type="InterPro" id="IPR017871">
    <property type="entry name" value="ABC_transporter-like_CS"/>
</dbReference>
<dbReference type="InterPro" id="IPR044726">
    <property type="entry name" value="ABCC_6TM_D2"/>
</dbReference>
<dbReference type="CDD" id="cd18579">
    <property type="entry name" value="ABC_6TM_ABCC_D1"/>
    <property type="match status" value="1"/>
</dbReference>
<feature type="domain" description="ABC transporter" evidence="12">
    <location>
        <begin position="523"/>
        <end position="777"/>
    </location>
</feature>
<evidence type="ECO:0000256" key="1">
    <source>
        <dbReference type="ARBA" id="ARBA00004141"/>
    </source>
</evidence>
<dbReference type="GO" id="GO:0005524">
    <property type="term" value="F:ATP binding"/>
    <property type="evidence" value="ECO:0007669"/>
    <property type="project" value="UniProtKB-KW"/>
</dbReference>